<gene>
    <name evidence="2" type="ORF">B5F15_13015</name>
    <name evidence="1" type="ORF">B5F17_10240</name>
</gene>
<dbReference type="EMBL" id="NFKK01000012">
    <property type="protein sequence ID" value="OUP52188.1"/>
    <property type="molecule type" value="Genomic_DNA"/>
</dbReference>
<dbReference type="EMBL" id="NFKL01000020">
    <property type="protein sequence ID" value="OUP56216.1"/>
    <property type="molecule type" value="Genomic_DNA"/>
</dbReference>
<evidence type="ECO:0000313" key="1">
    <source>
        <dbReference type="EMBL" id="OUP52188.1"/>
    </source>
</evidence>
<sequence length="132" mass="14549">MADNRNDKELDLGKLPVFELRIPADMEFVFGVDSVHPYGEHTILAGQVFRGEIVPGAIVSYGEIGPKHVPVESFACYISSVQAPNEEKQTMEPVERVSKDSAMGGRCALVVTGREAKHFKEGGIVFARRMEK</sequence>
<evidence type="ECO:0000313" key="2">
    <source>
        <dbReference type="EMBL" id="OUP56216.1"/>
    </source>
</evidence>
<dbReference type="AlphaFoldDB" id="A0A1Y4L5Z5"/>
<name>A0A1Y4L5Z5_9FIRM</name>
<dbReference type="STRING" id="501571.GCA_900143195_02520"/>
<evidence type="ECO:0000313" key="3">
    <source>
        <dbReference type="Proteomes" id="UP000195326"/>
    </source>
</evidence>
<dbReference type="Proteomes" id="UP000195897">
    <property type="component" value="Unassembled WGS sequence"/>
</dbReference>
<accession>A0A1Y4L5Z5</accession>
<evidence type="ECO:0000313" key="4">
    <source>
        <dbReference type="Proteomes" id="UP000195897"/>
    </source>
</evidence>
<reference evidence="1" key="2">
    <citation type="journal article" date="2018" name="BMC Genomics">
        <title>Whole genome sequencing and function prediction of 133 gut anaerobes isolated from chicken caecum in pure cultures.</title>
        <authorList>
            <person name="Medvecky M."/>
            <person name="Cejkova D."/>
            <person name="Polansky O."/>
            <person name="Karasova D."/>
            <person name="Kubasova T."/>
            <person name="Cizek A."/>
            <person name="Rychlik I."/>
        </authorList>
    </citation>
    <scope>NUCLEOTIDE SEQUENCE</scope>
    <source>
        <strain evidence="2">An179</strain>
        <strain evidence="1">An180</strain>
    </source>
</reference>
<protein>
    <submittedName>
        <fullName evidence="1">Uncharacterized protein</fullName>
    </submittedName>
</protein>
<organism evidence="1 4">
    <name type="scientific">Butyricicoccus pullicaecorum</name>
    <dbReference type="NCBI Taxonomy" id="501571"/>
    <lineage>
        <taxon>Bacteria</taxon>
        <taxon>Bacillati</taxon>
        <taxon>Bacillota</taxon>
        <taxon>Clostridia</taxon>
        <taxon>Eubacteriales</taxon>
        <taxon>Butyricicoccaceae</taxon>
        <taxon>Butyricicoccus</taxon>
    </lineage>
</organism>
<dbReference type="RefSeq" id="WP_016146283.1">
    <property type="nucleotide sequence ID" value="NZ_CABKSA010000001.1"/>
</dbReference>
<dbReference type="Proteomes" id="UP000195326">
    <property type="component" value="Unassembled WGS sequence"/>
</dbReference>
<reference evidence="3 4" key="1">
    <citation type="submission" date="2017-04" db="EMBL/GenBank/DDBJ databases">
        <title>Function of individual gut microbiota members based on whole genome sequencing of pure cultures obtained from chicken caecum.</title>
        <authorList>
            <person name="Medvecky M."/>
            <person name="Cejkova D."/>
            <person name="Polansky O."/>
            <person name="Karasova D."/>
            <person name="Kubasova T."/>
            <person name="Cizek A."/>
            <person name="Rychlik I."/>
        </authorList>
    </citation>
    <scope>NUCLEOTIDE SEQUENCE [LARGE SCALE GENOMIC DNA]</scope>
    <source>
        <strain evidence="3">An179</strain>
        <strain evidence="4">An180</strain>
    </source>
</reference>
<proteinExistence type="predicted"/>
<comment type="caution">
    <text evidence="1">The sequence shown here is derived from an EMBL/GenBank/DDBJ whole genome shotgun (WGS) entry which is preliminary data.</text>
</comment>